<accession>A0A1I8NRU8</accession>
<feature type="compositionally biased region" description="Polar residues" evidence="1">
    <location>
        <begin position="219"/>
        <end position="269"/>
    </location>
</feature>
<sequence>MARKKSQIVIFCLLLGIVTILALPQPHVNKGASHRVNGTYNSYSSRNSLPDYRPKNVTNQWNQPLYQPYNRTHVSNQFAPQPSFNNSYGVGNQIHPVPNTYNFSRPLNQWNTDTPQQPITLPRFPTNVTYGVGNPIYAVPSYNFSKAQNYWNGTHYTNGTYMANNYHVSAYKSASGYNEPQQQPWNNVNQNRNGSWNKAGPQHGNAAGNGGYVQVPGPSGNNRFVLRNTSPPYRSRPLQNNQWSNQNRTSYYPAQPGGQATQQYPTNPSHIYPPLPNQGYPKPVQPNGPPTKGFPATTPTPNLYPQLATPRPYPAPQPPVPVHPASPQMPVQPHLPSQPTVLPQTPVQPQKPNTGSSGTPTVPLYGSTNWQTAGPAALSYAQTGPHQQPSGNSNIGQAKPKGGTTSPYANIVN</sequence>
<feature type="compositionally biased region" description="Pro residues" evidence="1">
    <location>
        <begin position="311"/>
        <end position="324"/>
    </location>
</feature>
<evidence type="ECO:0000313" key="4">
    <source>
        <dbReference type="Proteomes" id="UP000095300"/>
    </source>
</evidence>
<feature type="compositionally biased region" description="Low complexity" evidence="1">
    <location>
        <begin position="325"/>
        <end position="352"/>
    </location>
</feature>
<evidence type="ECO:0000256" key="2">
    <source>
        <dbReference type="SAM" id="SignalP"/>
    </source>
</evidence>
<dbReference type="VEuPathDB" id="VectorBase:SCAU001483"/>
<feature type="compositionally biased region" description="Polar residues" evidence="1">
    <location>
        <begin position="380"/>
        <end position="396"/>
    </location>
</feature>
<evidence type="ECO:0000313" key="3">
    <source>
        <dbReference type="EnsemblMetazoa" id="SCAU001483-PA"/>
    </source>
</evidence>
<dbReference type="AlphaFoldDB" id="A0A1I8NRU8"/>
<evidence type="ECO:0000256" key="1">
    <source>
        <dbReference type="SAM" id="MobiDB-lite"/>
    </source>
</evidence>
<protein>
    <submittedName>
        <fullName evidence="3">Uncharacterized protein</fullName>
    </submittedName>
</protein>
<feature type="region of interest" description="Disordered" evidence="1">
    <location>
        <begin position="380"/>
        <end position="413"/>
    </location>
</feature>
<name>A0A1I8NRU8_STOCA</name>
<reference evidence="3" key="1">
    <citation type="submission" date="2020-05" db="UniProtKB">
        <authorList>
            <consortium name="EnsemblMetazoa"/>
        </authorList>
    </citation>
    <scope>IDENTIFICATION</scope>
    <source>
        <strain evidence="3">USDA</strain>
    </source>
</reference>
<feature type="chain" id="PRO_5009325507" evidence="2">
    <location>
        <begin position="23"/>
        <end position="413"/>
    </location>
</feature>
<keyword evidence="2" id="KW-0732">Signal</keyword>
<dbReference type="Proteomes" id="UP000095300">
    <property type="component" value="Unassembled WGS sequence"/>
</dbReference>
<dbReference type="EnsemblMetazoa" id="SCAU001483-RA">
    <property type="protein sequence ID" value="SCAU001483-PA"/>
    <property type="gene ID" value="SCAU001483"/>
</dbReference>
<feature type="signal peptide" evidence="2">
    <location>
        <begin position="1"/>
        <end position="22"/>
    </location>
</feature>
<organism evidence="3 4">
    <name type="scientific">Stomoxys calcitrans</name>
    <name type="common">Stable fly</name>
    <name type="synonym">Conops calcitrans</name>
    <dbReference type="NCBI Taxonomy" id="35570"/>
    <lineage>
        <taxon>Eukaryota</taxon>
        <taxon>Metazoa</taxon>
        <taxon>Ecdysozoa</taxon>
        <taxon>Arthropoda</taxon>
        <taxon>Hexapoda</taxon>
        <taxon>Insecta</taxon>
        <taxon>Pterygota</taxon>
        <taxon>Neoptera</taxon>
        <taxon>Endopterygota</taxon>
        <taxon>Diptera</taxon>
        <taxon>Brachycera</taxon>
        <taxon>Muscomorpha</taxon>
        <taxon>Muscoidea</taxon>
        <taxon>Muscidae</taxon>
        <taxon>Stomoxys</taxon>
    </lineage>
</organism>
<proteinExistence type="predicted"/>
<feature type="compositionally biased region" description="Low complexity" evidence="1">
    <location>
        <begin position="178"/>
        <end position="193"/>
    </location>
</feature>
<keyword evidence="4" id="KW-1185">Reference proteome</keyword>
<gene>
    <name evidence="3" type="primary">106093171</name>
</gene>
<dbReference type="KEGG" id="scac:106093171"/>
<feature type="region of interest" description="Disordered" evidence="1">
    <location>
        <begin position="175"/>
        <end position="360"/>
    </location>
</feature>
<feature type="compositionally biased region" description="Polar residues" evidence="1">
    <location>
        <begin position="403"/>
        <end position="413"/>
    </location>
</feature>